<dbReference type="InterPro" id="IPR012094">
    <property type="entry name" value="tRNA_Ile_lys_synt"/>
</dbReference>
<evidence type="ECO:0000256" key="3">
    <source>
        <dbReference type="ARBA" id="ARBA00022741"/>
    </source>
</evidence>
<dbReference type="PANTHER" id="PTHR43033">
    <property type="entry name" value="TRNA(ILE)-LYSIDINE SYNTHASE-RELATED"/>
    <property type="match status" value="1"/>
</dbReference>
<dbReference type="HAMAP" id="MF_01161">
    <property type="entry name" value="tRNA_Ile_lys_synt"/>
    <property type="match status" value="1"/>
</dbReference>
<dbReference type="Gene3D" id="3.40.50.620">
    <property type="entry name" value="HUPs"/>
    <property type="match status" value="1"/>
</dbReference>
<dbReference type="SUPFAM" id="SSF52402">
    <property type="entry name" value="Adenine nucleotide alpha hydrolases-like"/>
    <property type="match status" value="1"/>
</dbReference>
<dbReference type="RefSeq" id="WP_284314731.1">
    <property type="nucleotide sequence ID" value="NZ_BSPC01000054.1"/>
</dbReference>
<accession>A0ABQ6CN05</accession>
<dbReference type="PANTHER" id="PTHR43033:SF1">
    <property type="entry name" value="TRNA(ILE)-LYSIDINE SYNTHASE-RELATED"/>
    <property type="match status" value="1"/>
</dbReference>
<evidence type="ECO:0000256" key="6">
    <source>
        <dbReference type="HAMAP-Rule" id="MF_01161"/>
    </source>
</evidence>
<reference evidence="9" key="1">
    <citation type="journal article" date="2019" name="Int. J. Syst. Evol. Microbiol.">
        <title>The Global Catalogue of Microorganisms (GCM) 10K type strain sequencing project: providing services to taxonomists for standard genome sequencing and annotation.</title>
        <authorList>
            <consortium name="The Broad Institute Genomics Platform"/>
            <consortium name="The Broad Institute Genome Sequencing Center for Infectious Disease"/>
            <person name="Wu L."/>
            <person name="Ma J."/>
        </authorList>
    </citation>
    <scope>NUCLEOTIDE SEQUENCE [LARGE SCALE GENOMIC DNA]</scope>
    <source>
        <strain evidence="9">NBRC 101365</strain>
    </source>
</reference>
<organism evidence="8 9">
    <name type="scientific">Labrys miyagiensis</name>
    <dbReference type="NCBI Taxonomy" id="346912"/>
    <lineage>
        <taxon>Bacteria</taxon>
        <taxon>Pseudomonadati</taxon>
        <taxon>Pseudomonadota</taxon>
        <taxon>Alphaproteobacteria</taxon>
        <taxon>Hyphomicrobiales</taxon>
        <taxon>Xanthobacteraceae</taxon>
        <taxon>Labrys</taxon>
    </lineage>
</organism>
<dbReference type="NCBIfam" id="TIGR02432">
    <property type="entry name" value="lysidine_TilS_N"/>
    <property type="match status" value="1"/>
</dbReference>
<feature type="binding site" evidence="6">
    <location>
        <begin position="28"/>
        <end position="33"/>
    </location>
    <ligand>
        <name>ATP</name>
        <dbReference type="ChEBI" id="CHEBI:30616"/>
    </ligand>
</feature>
<keyword evidence="9" id="KW-1185">Reference proteome</keyword>
<keyword evidence="6" id="KW-0963">Cytoplasm</keyword>
<comment type="caution">
    <text evidence="8">The sequence shown here is derived from an EMBL/GenBank/DDBJ whole genome shotgun (WGS) entry which is preliminary data.</text>
</comment>
<comment type="similarity">
    <text evidence="6">Belongs to the tRNA(Ile)-lysidine synthase family.</text>
</comment>
<keyword evidence="4 6" id="KW-0067">ATP-binding</keyword>
<sequence>MPDPITADELPSLFTAFAARSHVVLAVSGGADSTAMMLLATRWREAHPGTRLTVVTVDHALRPESAAECATVVRQAEILGLPCLVRRWSGPKPASRLQESARAARYALLAEAAVGISADAIATAHTLDDQAETVLMRLLHGSSVDGLAAMRPESLRNGLAHLRPLLGVPKARLVATLEAESIAWIEDPSNRNSHFERVRLRHLLTELAPLGLDSRRLALLAERAGRSADALEAIAAADFARAFRQEGAEGVLDGSVYRAAPAEIRLRLLERAIDHIRPDEAGKPYGLRLERLETLAQALDAALPAGRARQWSLGGALVRLARDGDIHVATEPPRRRGQVKNKM</sequence>
<comment type="subcellular location">
    <subcellularLocation>
        <location evidence="6">Cytoplasm</location>
    </subcellularLocation>
</comment>
<dbReference type="EMBL" id="BSPC01000054">
    <property type="protein sequence ID" value="GLS21723.1"/>
    <property type="molecule type" value="Genomic_DNA"/>
</dbReference>
<comment type="domain">
    <text evidence="6">The N-terminal region contains the highly conserved SGGXDS motif, predicted to be a P-loop motif involved in ATP binding.</text>
</comment>
<name>A0ABQ6CN05_9HYPH</name>
<dbReference type="InterPro" id="IPR014729">
    <property type="entry name" value="Rossmann-like_a/b/a_fold"/>
</dbReference>
<evidence type="ECO:0000256" key="5">
    <source>
        <dbReference type="ARBA" id="ARBA00048539"/>
    </source>
</evidence>
<evidence type="ECO:0000313" key="9">
    <source>
        <dbReference type="Proteomes" id="UP001156882"/>
    </source>
</evidence>
<keyword evidence="3 6" id="KW-0547">Nucleotide-binding</keyword>
<feature type="domain" description="tRNA(Ile)-lysidine/2-thiocytidine synthase N-terminal" evidence="7">
    <location>
        <begin position="23"/>
        <end position="202"/>
    </location>
</feature>
<dbReference type="CDD" id="cd01992">
    <property type="entry name" value="TilS_N"/>
    <property type="match status" value="1"/>
</dbReference>
<dbReference type="Pfam" id="PF01171">
    <property type="entry name" value="ATP_bind_3"/>
    <property type="match status" value="1"/>
</dbReference>
<comment type="catalytic activity">
    <reaction evidence="5 6">
        <text>cytidine(34) in tRNA(Ile2) + L-lysine + ATP = lysidine(34) in tRNA(Ile2) + AMP + diphosphate + H(+)</text>
        <dbReference type="Rhea" id="RHEA:43744"/>
        <dbReference type="Rhea" id="RHEA-COMP:10625"/>
        <dbReference type="Rhea" id="RHEA-COMP:10670"/>
        <dbReference type="ChEBI" id="CHEBI:15378"/>
        <dbReference type="ChEBI" id="CHEBI:30616"/>
        <dbReference type="ChEBI" id="CHEBI:32551"/>
        <dbReference type="ChEBI" id="CHEBI:33019"/>
        <dbReference type="ChEBI" id="CHEBI:82748"/>
        <dbReference type="ChEBI" id="CHEBI:83665"/>
        <dbReference type="ChEBI" id="CHEBI:456215"/>
        <dbReference type="EC" id="6.3.4.19"/>
    </reaction>
</comment>
<dbReference type="Proteomes" id="UP001156882">
    <property type="component" value="Unassembled WGS sequence"/>
</dbReference>
<evidence type="ECO:0000256" key="4">
    <source>
        <dbReference type="ARBA" id="ARBA00022840"/>
    </source>
</evidence>
<dbReference type="EC" id="6.3.4.19" evidence="6"/>
<evidence type="ECO:0000256" key="1">
    <source>
        <dbReference type="ARBA" id="ARBA00022598"/>
    </source>
</evidence>
<proteinExistence type="inferred from homology"/>
<gene>
    <name evidence="6 8" type="primary">tilS</name>
    <name evidence="8" type="ORF">GCM10007874_47400</name>
</gene>
<dbReference type="InterPro" id="IPR011063">
    <property type="entry name" value="TilS/TtcA_N"/>
</dbReference>
<protein>
    <recommendedName>
        <fullName evidence="6">tRNA(Ile)-lysidine synthase</fullName>
        <ecNumber evidence="6">6.3.4.19</ecNumber>
    </recommendedName>
    <alternativeName>
        <fullName evidence="6">tRNA(Ile)-2-lysyl-cytidine synthase</fullName>
    </alternativeName>
    <alternativeName>
        <fullName evidence="6">tRNA(Ile)-lysidine synthetase</fullName>
    </alternativeName>
</protein>
<dbReference type="InterPro" id="IPR012795">
    <property type="entry name" value="tRNA_Ile_lys_synt_N"/>
</dbReference>
<evidence type="ECO:0000256" key="2">
    <source>
        <dbReference type="ARBA" id="ARBA00022694"/>
    </source>
</evidence>
<evidence type="ECO:0000313" key="8">
    <source>
        <dbReference type="EMBL" id="GLS21723.1"/>
    </source>
</evidence>
<keyword evidence="1 6" id="KW-0436">Ligase</keyword>
<evidence type="ECO:0000259" key="7">
    <source>
        <dbReference type="Pfam" id="PF01171"/>
    </source>
</evidence>
<comment type="function">
    <text evidence="6">Ligates lysine onto the cytidine present at position 34 of the AUA codon-specific tRNA(Ile) that contains the anticodon CAU, in an ATP-dependent manner. Cytidine is converted to lysidine, thus changing the amino acid specificity of the tRNA from methionine to isoleucine.</text>
</comment>
<keyword evidence="2 6" id="KW-0819">tRNA processing</keyword>